<organism evidence="4 5">
    <name type="scientific">Cricetibacter osteomyelitidis</name>
    <dbReference type="NCBI Taxonomy" id="1521931"/>
    <lineage>
        <taxon>Bacteria</taxon>
        <taxon>Pseudomonadati</taxon>
        <taxon>Pseudomonadota</taxon>
        <taxon>Gammaproteobacteria</taxon>
        <taxon>Pasteurellales</taxon>
        <taxon>Pasteurellaceae</taxon>
        <taxon>Cricetibacter</taxon>
    </lineage>
</organism>
<dbReference type="Proteomes" id="UP000295763">
    <property type="component" value="Unassembled WGS sequence"/>
</dbReference>
<dbReference type="SUPFAM" id="SSF52540">
    <property type="entry name" value="P-loop containing nucleoside triphosphate hydrolases"/>
    <property type="match status" value="1"/>
</dbReference>
<dbReference type="AlphaFoldDB" id="A0A4R2T0J6"/>
<dbReference type="EMBL" id="SLYB01000008">
    <property type="protein sequence ID" value="TCP95590.1"/>
    <property type="molecule type" value="Genomic_DNA"/>
</dbReference>
<reference evidence="4 5" key="1">
    <citation type="submission" date="2019-03" db="EMBL/GenBank/DDBJ databases">
        <title>Genomic Encyclopedia of Type Strains, Phase IV (KMG-IV): sequencing the most valuable type-strain genomes for metagenomic binning, comparative biology and taxonomic classification.</title>
        <authorList>
            <person name="Goeker M."/>
        </authorList>
    </citation>
    <scope>NUCLEOTIDE SEQUENCE [LARGE SCALE GENOMIC DNA]</scope>
    <source>
        <strain evidence="4 5">DSM 28404</strain>
    </source>
</reference>
<dbReference type="InterPro" id="IPR003439">
    <property type="entry name" value="ABC_transporter-like_ATP-bd"/>
</dbReference>
<feature type="domain" description="ABC transporter" evidence="3">
    <location>
        <begin position="9"/>
        <end position="228"/>
    </location>
</feature>
<evidence type="ECO:0000313" key="5">
    <source>
        <dbReference type="Proteomes" id="UP000295763"/>
    </source>
</evidence>
<dbReference type="InterPro" id="IPR027417">
    <property type="entry name" value="P-loop_NTPase"/>
</dbReference>
<dbReference type="GO" id="GO:0022857">
    <property type="term" value="F:transmembrane transporter activity"/>
    <property type="evidence" value="ECO:0007669"/>
    <property type="project" value="TreeGrafter"/>
</dbReference>
<keyword evidence="5" id="KW-1185">Reference proteome</keyword>
<evidence type="ECO:0000256" key="1">
    <source>
        <dbReference type="ARBA" id="ARBA00022741"/>
    </source>
</evidence>
<dbReference type="PANTHER" id="PTHR24220:SF611">
    <property type="entry name" value="ATP-BINDING COMPONENT OF ABC TRANSPORTER-RELATED"/>
    <property type="match status" value="1"/>
</dbReference>
<dbReference type="GO" id="GO:0005886">
    <property type="term" value="C:plasma membrane"/>
    <property type="evidence" value="ECO:0007669"/>
    <property type="project" value="TreeGrafter"/>
</dbReference>
<dbReference type="PANTHER" id="PTHR24220">
    <property type="entry name" value="IMPORT ATP-BINDING PROTEIN"/>
    <property type="match status" value="1"/>
</dbReference>
<dbReference type="GO" id="GO:0005524">
    <property type="term" value="F:ATP binding"/>
    <property type="evidence" value="ECO:0007669"/>
    <property type="project" value="UniProtKB-KW"/>
</dbReference>
<proteinExistence type="predicted"/>
<dbReference type="InterPro" id="IPR003593">
    <property type="entry name" value="AAA+_ATPase"/>
</dbReference>
<keyword evidence="1" id="KW-0547">Nucleotide-binding</keyword>
<evidence type="ECO:0000259" key="3">
    <source>
        <dbReference type="PROSITE" id="PS50893"/>
    </source>
</evidence>
<protein>
    <submittedName>
        <fullName evidence="4">Putative ABC transport system ATP-binding protein</fullName>
    </submittedName>
</protein>
<accession>A0A4R2T0J6</accession>
<dbReference type="GO" id="GO:0016887">
    <property type="term" value="F:ATP hydrolysis activity"/>
    <property type="evidence" value="ECO:0007669"/>
    <property type="project" value="InterPro"/>
</dbReference>
<dbReference type="Gene3D" id="3.40.50.300">
    <property type="entry name" value="P-loop containing nucleotide triphosphate hydrolases"/>
    <property type="match status" value="1"/>
</dbReference>
<dbReference type="SMART" id="SM00382">
    <property type="entry name" value="AAA"/>
    <property type="match status" value="1"/>
</dbReference>
<gene>
    <name evidence="4" type="ORF">EDC44_10892</name>
</gene>
<dbReference type="PROSITE" id="PS50893">
    <property type="entry name" value="ABC_TRANSPORTER_2"/>
    <property type="match status" value="1"/>
</dbReference>
<sequence>MIARKSMNLEINQLQIKVPNLPAPILSIPQLMIPTCQQLAILGPSGSGKTTLLNAISGLIDVQANQLFWDNIDLARLSANKRDQWRFNHIGIVMQDFHLTQGLTALENVLLPYAFRHRHIPDKIKQRAVGLLEKMNFHQISGKVECLSRGEMQRVSIARALLSKPDILIADEPTASLDAENSEIITALLQEMATQAGCTLIVSTHDKNLAYKMQRRIYLENGEIRHEN</sequence>
<keyword evidence="2 4" id="KW-0067">ATP-binding</keyword>
<name>A0A4R2T0J6_9PAST</name>
<dbReference type="Pfam" id="PF00005">
    <property type="entry name" value="ABC_tran"/>
    <property type="match status" value="1"/>
</dbReference>
<dbReference type="InterPro" id="IPR015854">
    <property type="entry name" value="ABC_transpr_LolD-like"/>
</dbReference>
<evidence type="ECO:0000256" key="2">
    <source>
        <dbReference type="ARBA" id="ARBA00022840"/>
    </source>
</evidence>
<evidence type="ECO:0000313" key="4">
    <source>
        <dbReference type="EMBL" id="TCP95590.1"/>
    </source>
</evidence>
<comment type="caution">
    <text evidence="4">The sequence shown here is derived from an EMBL/GenBank/DDBJ whole genome shotgun (WGS) entry which is preliminary data.</text>
</comment>